<dbReference type="InterPro" id="IPR019921">
    <property type="entry name" value="Lucif-like_OxRdtase_Rv2161c"/>
</dbReference>
<dbReference type="InterPro" id="IPR011251">
    <property type="entry name" value="Luciferase-like_dom"/>
</dbReference>
<dbReference type="Gene3D" id="3.20.20.30">
    <property type="entry name" value="Luciferase-like domain"/>
    <property type="match status" value="1"/>
</dbReference>
<keyword evidence="2" id="KW-0288">FMN</keyword>
<reference evidence="6" key="1">
    <citation type="submission" date="2023-03" db="EMBL/GenBank/DDBJ databases">
        <authorList>
            <person name="Steffen K."/>
            <person name="Cardenas P."/>
        </authorList>
    </citation>
    <scope>NUCLEOTIDE SEQUENCE</scope>
</reference>
<evidence type="ECO:0000256" key="3">
    <source>
        <dbReference type="ARBA" id="ARBA00023002"/>
    </source>
</evidence>
<dbReference type="InterPro" id="IPR050172">
    <property type="entry name" value="SsuD_RutA_monooxygenase"/>
</dbReference>
<proteinExistence type="predicted"/>
<accession>A0AA35R0Y0</accession>
<keyword evidence="1" id="KW-0285">Flavoprotein</keyword>
<evidence type="ECO:0000313" key="6">
    <source>
        <dbReference type="EMBL" id="CAI7998158.1"/>
    </source>
</evidence>
<dbReference type="GO" id="GO:0008726">
    <property type="term" value="F:alkanesulfonate monooxygenase activity"/>
    <property type="evidence" value="ECO:0007669"/>
    <property type="project" value="TreeGrafter"/>
</dbReference>
<dbReference type="AlphaFoldDB" id="A0AA35R0Y0"/>
<name>A0AA35R0Y0_GEOBA</name>
<keyword evidence="7" id="KW-1185">Reference proteome</keyword>
<dbReference type="NCBIfam" id="TIGR03619">
    <property type="entry name" value="F420_Rv2161c"/>
    <property type="match status" value="1"/>
</dbReference>
<organism evidence="6 7">
    <name type="scientific">Geodia barretti</name>
    <name type="common">Barrett's horny sponge</name>
    <dbReference type="NCBI Taxonomy" id="519541"/>
    <lineage>
        <taxon>Eukaryota</taxon>
        <taxon>Metazoa</taxon>
        <taxon>Porifera</taxon>
        <taxon>Demospongiae</taxon>
        <taxon>Heteroscleromorpha</taxon>
        <taxon>Tetractinellida</taxon>
        <taxon>Astrophorina</taxon>
        <taxon>Geodiidae</taxon>
        <taxon>Geodia</taxon>
    </lineage>
</organism>
<evidence type="ECO:0000256" key="1">
    <source>
        <dbReference type="ARBA" id="ARBA00022630"/>
    </source>
</evidence>
<evidence type="ECO:0000313" key="7">
    <source>
        <dbReference type="Proteomes" id="UP001174909"/>
    </source>
</evidence>
<dbReference type="InterPro" id="IPR036661">
    <property type="entry name" value="Luciferase-like_sf"/>
</dbReference>
<evidence type="ECO:0000256" key="2">
    <source>
        <dbReference type="ARBA" id="ARBA00022643"/>
    </source>
</evidence>
<keyword evidence="3" id="KW-0560">Oxidoreductase</keyword>
<sequence>MSVGIIVPLPAYTLDPAFVAKKAEELGFESIWYHEHPILPVHSESPFPATGGEIPWTYRHFSDPYMSLAMAAAVTERIKLCTGITLMPERNPLILAKQISVLDRHSNGRFVFGIGAGWNREETEMMGGDFDHRWTQTEEAVGALKALWTEDQAEFHGRYYNFPPVYMYPKPVQDPHPPILLGGNARNVLRRVVRYGDGWLPNRANPDQIEDSRKQIDTLAAERGRDPEAITISVFGQPPETTRQAVDDFLNAGALRVCVWPNHSDSEEEMGQQLESMAETLLR</sequence>
<evidence type="ECO:0000256" key="4">
    <source>
        <dbReference type="ARBA" id="ARBA00023033"/>
    </source>
</evidence>
<feature type="domain" description="Luciferase-like" evidence="5">
    <location>
        <begin position="19"/>
        <end position="237"/>
    </location>
</feature>
<dbReference type="PANTHER" id="PTHR42847">
    <property type="entry name" value="ALKANESULFONATE MONOOXYGENASE"/>
    <property type="match status" value="1"/>
</dbReference>
<keyword evidence="4" id="KW-0503">Monooxygenase</keyword>
<gene>
    <name evidence="6" type="ORF">GBAR_LOCUS2343</name>
</gene>
<evidence type="ECO:0000259" key="5">
    <source>
        <dbReference type="Pfam" id="PF00296"/>
    </source>
</evidence>
<dbReference type="Proteomes" id="UP001174909">
    <property type="component" value="Unassembled WGS sequence"/>
</dbReference>
<dbReference type="Pfam" id="PF00296">
    <property type="entry name" value="Bac_luciferase"/>
    <property type="match status" value="1"/>
</dbReference>
<protein>
    <submittedName>
        <fullName evidence="6">Uncharacterized protein Mb0978c</fullName>
    </submittedName>
</protein>
<dbReference type="GO" id="GO:0046306">
    <property type="term" value="P:alkanesulfonate catabolic process"/>
    <property type="evidence" value="ECO:0007669"/>
    <property type="project" value="TreeGrafter"/>
</dbReference>
<dbReference type="EMBL" id="CASHTH010000343">
    <property type="protein sequence ID" value="CAI7998158.1"/>
    <property type="molecule type" value="Genomic_DNA"/>
</dbReference>
<dbReference type="SUPFAM" id="SSF51679">
    <property type="entry name" value="Bacterial luciferase-like"/>
    <property type="match status" value="1"/>
</dbReference>
<comment type="caution">
    <text evidence="6">The sequence shown here is derived from an EMBL/GenBank/DDBJ whole genome shotgun (WGS) entry which is preliminary data.</text>
</comment>
<dbReference type="PANTHER" id="PTHR42847:SF4">
    <property type="entry name" value="ALKANESULFONATE MONOOXYGENASE-RELATED"/>
    <property type="match status" value="1"/>
</dbReference>